<name>A0A2W5R0M8_9SPHN</name>
<dbReference type="Gene3D" id="3.50.50.60">
    <property type="entry name" value="FAD/NAD(P)-binding domain"/>
    <property type="match status" value="1"/>
</dbReference>
<evidence type="ECO:0008006" key="3">
    <source>
        <dbReference type="Google" id="ProtNLM"/>
    </source>
</evidence>
<dbReference type="AlphaFoldDB" id="A0A2W5R0M8"/>
<sequence>MRPPPVRIAVTGTGVAASCCAHLLARRGLAWRVARAGRRDAPAVMLTGTAVALMRDVLGRPDLFADRPRITRRIVAWGGGDPVAMPHDAIVVSGAALAAALNHDAPATAVTGDVAADLTIATDRLTTAPPIRFGVRVATASTVRLRDEGDAGDCWIEALDAGWLFLIPSGGGMAWLLSVGLPLDEACDRSRHVATRIIVTDAPVERFDPVPRLAAHTSGADWIGCGTAAIAFDPICGDGTAQAIRAAILSAAVVAEVAAGGDRAALIAHYDTMLVATMRRHLQLCAPFYRSGGTGPWWRGAHDALAQGHDWCTRRLAAAPEPRYVLRGFDLVRREQAA</sequence>
<evidence type="ECO:0000313" key="1">
    <source>
        <dbReference type="EMBL" id="PZQ60833.1"/>
    </source>
</evidence>
<reference evidence="1 2" key="1">
    <citation type="submission" date="2017-08" db="EMBL/GenBank/DDBJ databases">
        <title>Infants hospitalized years apart are colonized by the same room-sourced microbial strains.</title>
        <authorList>
            <person name="Brooks B."/>
            <person name="Olm M.R."/>
            <person name="Firek B.A."/>
            <person name="Baker R."/>
            <person name="Thomas B.C."/>
            <person name="Morowitz M.J."/>
            <person name="Banfield J.F."/>
        </authorList>
    </citation>
    <scope>NUCLEOTIDE SEQUENCE [LARGE SCALE GENOMIC DNA]</scope>
    <source>
        <strain evidence="1">S2_005_001_R1_22</strain>
    </source>
</reference>
<dbReference type="PROSITE" id="PS51257">
    <property type="entry name" value="PROKAR_LIPOPROTEIN"/>
    <property type="match status" value="1"/>
</dbReference>
<dbReference type="InterPro" id="IPR036188">
    <property type="entry name" value="FAD/NAD-bd_sf"/>
</dbReference>
<dbReference type="Proteomes" id="UP000249229">
    <property type="component" value="Unassembled WGS sequence"/>
</dbReference>
<gene>
    <name evidence="1" type="ORF">DI544_07810</name>
</gene>
<evidence type="ECO:0000313" key="2">
    <source>
        <dbReference type="Proteomes" id="UP000249229"/>
    </source>
</evidence>
<organism evidence="1 2">
    <name type="scientific">Sphingomonas taxi</name>
    <dbReference type="NCBI Taxonomy" id="1549858"/>
    <lineage>
        <taxon>Bacteria</taxon>
        <taxon>Pseudomonadati</taxon>
        <taxon>Pseudomonadota</taxon>
        <taxon>Alphaproteobacteria</taxon>
        <taxon>Sphingomonadales</taxon>
        <taxon>Sphingomonadaceae</taxon>
        <taxon>Sphingomonas</taxon>
    </lineage>
</organism>
<comment type="caution">
    <text evidence="1">The sequence shown here is derived from an EMBL/GenBank/DDBJ whole genome shotgun (WGS) entry which is preliminary data.</text>
</comment>
<proteinExistence type="predicted"/>
<protein>
    <recommendedName>
        <fullName evidence="3">Tryptophan halogenase</fullName>
    </recommendedName>
</protein>
<dbReference type="SUPFAM" id="SSF51905">
    <property type="entry name" value="FAD/NAD(P)-binding domain"/>
    <property type="match status" value="1"/>
</dbReference>
<dbReference type="EMBL" id="QFQI01000004">
    <property type="protein sequence ID" value="PZQ60833.1"/>
    <property type="molecule type" value="Genomic_DNA"/>
</dbReference>
<accession>A0A2W5R0M8</accession>